<dbReference type="AlphaFoldDB" id="A0AAD5MBJ0"/>
<dbReference type="Proteomes" id="UP001196413">
    <property type="component" value="Unassembled WGS sequence"/>
</dbReference>
<reference evidence="2" key="1">
    <citation type="submission" date="2021-06" db="EMBL/GenBank/DDBJ databases">
        <title>Parelaphostrongylus tenuis whole genome reference sequence.</title>
        <authorList>
            <person name="Garwood T.J."/>
            <person name="Larsen P.A."/>
            <person name="Fountain-Jones N.M."/>
            <person name="Garbe J.R."/>
            <person name="Macchietto M.G."/>
            <person name="Kania S.A."/>
            <person name="Gerhold R.W."/>
            <person name="Richards J.E."/>
            <person name="Wolf T.M."/>
        </authorList>
    </citation>
    <scope>NUCLEOTIDE SEQUENCE</scope>
    <source>
        <strain evidence="2">MNPRO001-30</strain>
        <tissue evidence="2">Meninges</tissue>
    </source>
</reference>
<gene>
    <name evidence="2" type="ORF">KIN20_013030</name>
</gene>
<comment type="caution">
    <text evidence="2">The sequence shown here is derived from an EMBL/GenBank/DDBJ whole genome shotgun (WGS) entry which is preliminary data.</text>
</comment>
<evidence type="ECO:0000256" key="1">
    <source>
        <dbReference type="SAM" id="MobiDB-lite"/>
    </source>
</evidence>
<protein>
    <submittedName>
        <fullName evidence="2">Uncharacterized protein</fullName>
    </submittedName>
</protein>
<feature type="region of interest" description="Disordered" evidence="1">
    <location>
        <begin position="1"/>
        <end position="21"/>
    </location>
</feature>
<keyword evidence="3" id="KW-1185">Reference proteome</keyword>
<evidence type="ECO:0000313" key="3">
    <source>
        <dbReference type="Proteomes" id="UP001196413"/>
    </source>
</evidence>
<accession>A0AAD5MBJ0</accession>
<organism evidence="2 3">
    <name type="scientific">Parelaphostrongylus tenuis</name>
    <name type="common">Meningeal worm</name>
    <dbReference type="NCBI Taxonomy" id="148309"/>
    <lineage>
        <taxon>Eukaryota</taxon>
        <taxon>Metazoa</taxon>
        <taxon>Ecdysozoa</taxon>
        <taxon>Nematoda</taxon>
        <taxon>Chromadorea</taxon>
        <taxon>Rhabditida</taxon>
        <taxon>Rhabditina</taxon>
        <taxon>Rhabditomorpha</taxon>
        <taxon>Strongyloidea</taxon>
        <taxon>Metastrongylidae</taxon>
        <taxon>Parelaphostrongylus</taxon>
    </lineage>
</organism>
<proteinExistence type="predicted"/>
<name>A0AAD5MBJ0_PARTN</name>
<sequence>MPPKTSDDASTNSSPSFPGVTCGKFSSYSGTEECNVGAIKIHHEDSPLSFWGYSPQHLVVLLAQLQMQLDNNHMLILLWRIIRKLSNAARNSSTKALRFVQRSSLFNIAMGHVMKQQLAQRKQLKI</sequence>
<evidence type="ECO:0000313" key="2">
    <source>
        <dbReference type="EMBL" id="KAJ1355575.1"/>
    </source>
</evidence>
<dbReference type="EMBL" id="JAHQIW010002509">
    <property type="protein sequence ID" value="KAJ1355575.1"/>
    <property type="molecule type" value="Genomic_DNA"/>
</dbReference>